<gene>
    <name evidence="1" type="ORF">RH061_08020</name>
</gene>
<accession>A0ABY9VTX0</accession>
<evidence type="ECO:0008006" key="3">
    <source>
        <dbReference type="Google" id="ProtNLM"/>
    </source>
</evidence>
<dbReference type="EMBL" id="CP134494">
    <property type="protein sequence ID" value="WNF24421.1"/>
    <property type="molecule type" value="Genomic_DNA"/>
</dbReference>
<keyword evidence="2" id="KW-1185">Reference proteome</keyword>
<dbReference type="RefSeq" id="WP_311075227.1">
    <property type="nucleotide sequence ID" value="NZ_CP134494.1"/>
</dbReference>
<reference evidence="1 2" key="1">
    <citation type="submission" date="2023-09" db="EMBL/GenBank/DDBJ databases">
        <title>Microbial mechanism of fulvic acid promoting antimony reduction mineralization in rice fields.</title>
        <authorList>
            <person name="Chen G."/>
            <person name="Lan J."/>
        </authorList>
    </citation>
    <scope>NUCLEOTIDE SEQUENCE [LARGE SCALE GENOMIC DNA]</scope>
    <source>
        <strain evidence="1 2">PS1</strain>
    </source>
</reference>
<evidence type="ECO:0000313" key="2">
    <source>
        <dbReference type="Proteomes" id="UP001303324"/>
    </source>
</evidence>
<name>A0ABY9VTX0_9BACI</name>
<sequence length="164" mass="18591">MKKIFGIIAIMAGFSLLSAFILPGFADMLQSKKAAKHVLENLIEQNYETAFDGIHFYDEASDLAPTIPYEEAKGIWSERVRSLKEKGTYIVDYKNLSVELDDTYPIGTVDLVVKSDEKETLIKDVSLWFGYQDSKWGLGNLHFYTDQEEDLEQAVSGYVTSNEE</sequence>
<organism evidence="1 2">
    <name type="scientific">Mesobacillus jeotgali</name>
    <dbReference type="NCBI Taxonomy" id="129985"/>
    <lineage>
        <taxon>Bacteria</taxon>
        <taxon>Bacillati</taxon>
        <taxon>Bacillota</taxon>
        <taxon>Bacilli</taxon>
        <taxon>Bacillales</taxon>
        <taxon>Bacillaceae</taxon>
        <taxon>Mesobacillus</taxon>
    </lineage>
</organism>
<dbReference type="Proteomes" id="UP001303324">
    <property type="component" value="Chromosome"/>
</dbReference>
<protein>
    <recommendedName>
        <fullName evidence="3">DUF4878 domain-containing protein</fullName>
    </recommendedName>
</protein>
<proteinExistence type="predicted"/>
<evidence type="ECO:0000313" key="1">
    <source>
        <dbReference type="EMBL" id="WNF24421.1"/>
    </source>
</evidence>